<sequence length="387" mass="45681">MKKFKLMSKYKNPKFIIFTIISLSIISIISVYYLMHYNKSYIRYTENNIVVKTNELNLEYDELPEKDIFISMVNSSKILIRNEEGIWLYDRDKNEKKLISRVLNNDHVFENAVYSNGWVVWIEDNRKVFDGDKVINESEGLMGESWIVVAKNINTDEQIIIDKSHKMKDLKYIYSPDDIEISNDTIVYKHIDFQDDDYVFVVKTFDLSTRNLDVIETIGDIKDKWITDVSIHNNKIGWINLDKKHNYSDLYLYDIDTKEKTKLDSGKYGRELYIYKDKIYATNHDNIGPDDFDELREIDINTKEIRKIIDGTNHISKYLDASSDGIILLSTPHGEKSSYYDIKSNDFKDLGENKFINYISNGYIIYYERIEGRDHSKSRIIPIEEQN</sequence>
<dbReference type="SUPFAM" id="SSF69304">
    <property type="entry name" value="Tricorn protease N-terminal domain"/>
    <property type="match status" value="1"/>
</dbReference>
<evidence type="ECO:0000313" key="2">
    <source>
        <dbReference type="EMBL" id="SFA81456.1"/>
    </source>
</evidence>
<keyword evidence="1" id="KW-1133">Transmembrane helix</keyword>
<accession>A0A1I0W0K0</accession>
<keyword evidence="1" id="KW-0812">Transmembrane</keyword>
<organism evidence="2 3">
    <name type="scientific">Clostridium frigidicarnis</name>
    <dbReference type="NCBI Taxonomy" id="84698"/>
    <lineage>
        <taxon>Bacteria</taxon>
        <taxon>Bacillati</taxon>
        <taxon>Bacillota</taxon>
        <taxon>Clostridia</taxon>
        <taxon>Eubacteriales</taxon>
        <taxon>Clostridiaceae</taxon>
        <taxon>Clostridium</taxon>
    </lineage>
</organism>
<dbReference type="AlphaFoldDB" id="A0A1I0W0K0"/>
<reference evidence="2 3" key="1">
    <citation type="submission" date="2016-10" db="EMBL/GenBank/DDBJ databases">
        <authorList>
            <person name="de Groot N.N."/>
        </authorList>
    </citation>
    <scope>NUCLEOTIDE SEQUENCE [LARGE SCALE GENOMIC DNA]</scope>
    <source>
        <strain evidence="2 3">DSM 12271</strain>
    </source>
</reference>
<gene>
    <name evidence="2" type="ORF">SAMN04488528_1003129</name>
</gene>
<dbReference type="EMBL" id="FOKI01000003">
    <property type="protein sequence ID" value="SFA81456.1"/>
    <property type="molecule type" value="Genomic_DNA"/>
</dbReference>
<evidence type="ECO:0000313" key="3">
    <source>
        <dbReference type="Proteomes" id="UP000198619"/>
    </source>
</evidence>
<proteinExistence type="predicted"/>
<protein>
    <recommendedName>
        <fullName evidence="4">DUF5050 domain-containing protein</fullName>
    </recommendedName>
</protein>
<dbReference type="RefSeq" id="WP_090038690.1">
    <property type="nucleotide sequence ID" value="NZ_FOKI01000003.1"/>
</dbReference>
<feature type="transmembrane region" description="Helical" evidence="1">
    <location>
        <begin position="15"/>
        <end position="35"/>
    </location>
</feature>
<dbReference type="Proteomes" id="UP000198619">
    <property type="component" value="Unassembled WGS sequence"/>
</dbReference>
<keyword evidence="3" id="KW-1185">Reference proteome</keyword>
<dbReference type="OrthoDB" id="9815657at2"/>
<dbReference type="STRING" id="84698.SAMN04488528_1003129"/>
<evidence type="ECO:0008006" key="4">
    <source>
        <dbReference type="Google" id="ProtNLM"/>
    </source>
</evidence>
<keyword evidence="1" id="KW-0472">Membrane</keyword>
<name>A0A1I0W0K0_9CLOT</name>
<evidence type="ECO:0000256" key="1">
    <source>
        <dbReference type="SAM" id="Phobius"/>
    </source>
</evidence>